<dbReference type="KEGG" id="sphh:SDAV_002135"/>
<name>A0A345DS39_9MOLU</name>
<dbReference type="EMBL" id="CP031088">
    <property type="protein sequence ID" value="AXF97068.1"/>
    <property type="molecule type" value="Genomic_DNA"/>
</dbReference>
<sequence length="289" mass="34428">MLKLIRLLTAALQDTKIGELLKDGLKKYGIIKKETSQFKKLYNWTDPRNVLQYLKKATKQEINSLLDKIEKRSLEQGKNLFNEQYQDSKEWVNIQSSWIKYGKFEMTNKITNTGNATFLFQPKVKVYGPYTYPSMPADVWLAIKNANANAGTLFWRIWLRVWLPSMIRKHVKEGLKNKGIYYGKISKNFINAKDINDLRKYIRKLEQGFYRNIGHDKRRTVNQIGTYKWKQNQAQQFRKKRREYLSQFSKINKPIQFVNFTKKTQKVLRNIKIEGKKIQKNIKYVRRAT</sequence>
<dbReference type="KEGG" id="sphh:SDAV_002097"/>
<evidence type="ECO:0000313" key="2">
    <source>
        <dbReference type="EMBL" id="AXF97068.1"/>
    </source>
</evidence>
<evidence type="ECO:0000313" key="1">
    <source>
        <dbReference type="EMBL" id="AXF97030.1"/>
    </source>
</evidence>
<dbReference type="EMBL" id="CP031088">
    <property type="protein sequence ID" value="AXF97030.1"/>
    <property type="molecule type" value="Genomic_DNA"/>
</dbReference>
<keyword evidence="3" id="KW-1185">Reference proteome</keyword>
<accession>A0A345DS39</accession>
<gene>
    <name evidence="1" type="ORF">SDAV_002097</name>
    <name evidence="2" type="ORF">SDAV_002135</name>
</gene>
<dbReference type="AlphaFoldDB" id="A0A345DS39"/>
<dbReference type="RefSeq" id="WP_114565480.1">
    <property type="nucleotide sequence ID" value="NZ_CP031088.1"/>
</dbReference>
<evidence type="ECO:0000313" key="3">
    <source>
        <dbReference type="Proteomes" id="UP000253689"/>
    </source>
</evidence>
<reference evidence="1" key="2">
    <citation type="submission" date="2018-08" db="EMBL/GenBank/DDBJ databases">
        <title>Complete Genome Sequence of Spiroplasma phoeniceum.</title>
        <authorList>
            <person name="Davis R.E."/>
            <person name="Shao J.Y."/>
            <person name="Zhao Y."/>
            <person name="Silver A."/>
            <person name="Stump z."/>
            <person name="Gasparich G."/>
        </authorList>
    </citation>
    <scope>NUCLEOTIDE SEQUENCE</scope>
    <source>
        <strain evidence="1 3">P40</strain>
    </source>
</reference>
<protein>
    <submittedName>
        <fullName evidence="1">Uncharacterized protein</fullName>
    </submittedName>
</protein>
<proteinExistence type="predicted"/>
<organism evidence="1 3">
    <name type="scientific">Spiroplasma phoeniceum P40</name>
    <dbReference type="NCBI Taxonomy" id="1276259"/>
    <lineage>
        <taxon>Bacteria</taxon>
        <taxon>Bacillati</taxon>
        <taxon>Mycoplasmatota</taxon>
        <taxon>Mollicutes</taxon>
        <taxon>Entomoplasmatales</taxon>
        <taxon>Spiroplasmataceae</taxon>
        <taxon>Spiroplasma</taxon>
    </lineage>
</organism>
<dbReference type="Proteomes" id="UP000253689">
    <property type="component" value="Chromosome"/>
</dbReference>
<reference evidence="3" key="1">
    <citation type="submission" date="2018-07" db="EMBL/GenBank/DDBJ databases">
        <title>Complete Genome Sequence of Spiroplasma phoeniceum.</title>
        <authorList>
            <person name="Davis R.E."/>
            <person name="Shao J.Y."/>
            <person name="Zhao Y."/>
            <person name="Silver A."/>
            <person name="Stump z."/>
            <person name="Gasparich G."/>
        </authorList>
    </citation>
    <scope>NUCLEOTIDE SEQUENCE [LARGE SCALE GENOMIC DNA]</scope>
    <source>
        <strain evidence="2 3">P40</strain>
    </source>
</reference>